<feature type="topological domain" description="Cytoplasmic" evidence="7">
    <location>
        <begin position="1"/>
        <end position="23"/>
    </location>
</feature>
<dbReference type="STRING" id="765912.Thimo_1324"/>
<dbReference type="PANTHER" id="PTHR37485:SF1">
    <property type="entry name" value="CELL DIVISION PROTEIN FTSB"/>
    <property type="match status" value="1"/>
</dbReference>
<comment type="subcellular location">
    <subcellularLocation>
        <location evidence="7">Cell inner membrane</location>
        <topology evidence="7">Single-pass type II membrane protein</topology>
    </subcellularLocation>
    <text evidence="7">Localizes to the division septum.</text>
</comment>
<evidence type="ECO:0000256" key="8">
    <source>
        <dbReference type="SAM" id="Phobius"/>
    </source>
</evidence>
<accession>L0GXU3</accession>
<dbReference type="GO" id="GO:0032153">
    <property type="term" value="C:cell division site"/>
    <property type="evidence" value="ECO:0007669"/>
    <property type="project" value="UniProtKB-UniRule"/>
</dbReference>
<dbReference type="AlphaFoldDB" id="L0GXU3"/>
<evidence type="ECO:0000256" key="6">
    <source>
        <dbReference type="ARBA" id="ARBA00023306"/>
    </source>
</evidence>
<sequence>MVGAVALESAPSLVQRLNIGMRWLIPILLVLIGLLQYRLWVGEGSLAEVDALRDEIAKQEAALAEARQRNAALEAEVESLRSGYDALEERARSELGMIKRGEVFLQVIEGDDEAPKP</sequence>
<proteinExistence type="inferred from homology"/>
<dbReference type="NCBIfam" id="NF002058">
    <property type="entry name" value="PRK00888.1"/>
    <property type="match status" value="1"/>
</dbReference>
<keyword evidence="3 7" id="KW-0812">Transmembrane</keyword>
<dbReference type="HAMAP" id="MF_00599">
    <property type="entry name" value="FtsB"/>
    <property type="match status" value="1"/>
</dbReference>
<keyword evidence="2 7" id="KW-0132">Cell division</keyword>
<dbReference type="KEGG" id="tmb:Thimo_1324"/>
<evidence type="ECO:0000256" key="2">
    <source>
        <dbReference type="ARBA" id="ARBA00022618"/>
    </source>
</evidence>
<keyword evidence="10" id="KW-1185">Reference proteome</keyword>
<comment type="function">
    <text evidence="7">Essential cell division protein. May link together the upstream cell division proteins, which are predominantly cytoplasmic, with the downstream cell division proteins, which are predominantly periplasmic.</text>
</comment>
<organism evidence="9 10">
    <name type="scientific">Thioflavicoccus mobilis 8321</name>
    <dbReference type="NCBI Taxonomy" id="765912"/>
    <lineage>
        <taxon>Bacteria</taxon>
        <taxon>Pseudomonadati</taxon>
        <taxon>Pseudomonadota</taxon>
        <taxon>Gammaproteobacteria</taxon>
        <taxon>Chromatiales</taxon>
        <taxon>Chromatiaceae</taxon>
        <taxon>Thioflavicoccus</taxon>
    </lineage>
</organism>
<evidence type="ECO:0000256" key="7">
    <source>
        <dbReference type="HAMAP-Rule" id="MF_00599"/>
    </source>
</evidence>
<dbReference type="PANTHER" id="PTHR37485">
    <property type="entry name" value="CELL DIVISION PROTEIN FTSB"/>
    <property type="match status" value="1"/>
</dbReference>
<feature type="transmembrane region" description="Helical" evidence="8">
    <location>
        <begin position="20"/>
        <end position="37"/>
    </location>
</feature>
<evidence type="ECO:0000256" key="4">
    <source>
        <dbReference type="ARBA" id="ARBA00022989"/>
    </source>
</evidence>
<evidence type="ECO:0000313" key="10">
    <source>
        <dbReference type="Proteomes" id="UP000010816"/>
    </source>
</evidence>
<dbReference type="GO" id="GO:0043093">
    <property type="term" value="P:FtsZ-dependent cytokinesis"/>
    <property type="evidence" value="ECO:0007669"/>
    <property type="project" value="UniProtKB-UniRule"/>
</dbReference>
<keyword evidence="7" id="KW-0997">Cell inner membrane</keyword>
<keyword evidence="1 7" id="KW-1003">Cell membrane</keyword>
<dbReference type="Pfam" id="PF04977">
    <property type="entry name" value="DivIC"/>
    <property type="match status" value="1"/>
</dbReference>
<keyword evidence="6 7" id="KW-0131">Cell cycle</keyword>
<evidence type="ECO:0000256" key="1">
    <source>
        <dbReference type="ARBA" id="ARBA00022475"/>
    </source>
</evidence>
<comment type="similarity">
    <text evidence="7">Belongs to the FtsB family.</text>
</comment>
<keyword evidence="4 7" id="KW-1133">Transmembrane helix</keyword>
<evidence type="ECO:0000256" key="3">
    <source>
        <dbReference type="ARBA" id="ARBA00022692"/>
    </source>
</evidence>
<comment type="subunit">
    <text evidence="7">Part of a complex composed of FtsB, FtsL and FtsQ.</text>
</comment>
<evidence type="ECO:0000256" key="5">
    <source>
        <dbReference type="ARBA" id="ARBA00023136"/>
    </source>
</evidence>
<dbReference type="PATRIC" id="fig|765912.4.peg.1291"/>
<keyword evidence="5 7" id="KW-0472">Membrane</keyword>
<feature type="coiled-coil region" evidence="7">
    <location>
        <begin position="49"/>
        <end position="90"/>
    </location>
</feature>
<dbReference type="EMBL" id="CP003051">
    <property type="protein sequence ID" value="AGA90119.1"/>
    <property type="molecule type" value="Genomic_DNA"/>
</dbReference>
<dbReference type="InterPro" id="IPR007060">
    <property type="entry name" value="FtsL/DivIC"/>
</dbReference>
<dbReference type="InterPro" id="IPR023081">
    <property type="entry name" value="Cell_div_FtsB"/>
</dbReference>
<keyword evidence="7" id="KW-0175">Coiled coil</keyword>
<protein>
    <recommendedName>
        <fullName evidence="7">Cell division protein FtsB</fullName>
    </recommendedName>
</protein>
<evidence type="ECO:0000313" key="9">
    <source>
        <dbReference type="EMBL" id="AGA90119.1"/>
    </source>
</evidence>
<gene>
    <name evidence="7" type="primary">ftsB</name>
    <name evidence="9" type="ORF">Thimo_1324</name>
</gene>
<dbReference type="Proteomes" id="UP000010816">
    <property type="component" value="Chromosome"/>
</dbReference>
<dbReference type="eggNOG" id="COG2919">
    <property type="taxonomic scope" value="Bacteria"/>
</dbReference>
<feature type="topological domain" description="Periplasmic" evidence="7">
    <location>
        <begin position="42"/>
        <end position="117"/>
    </location>
</feature>
<dbReference type="HOGENOM" id="CLU_134863_5_1_6"/>
<dbReference type="GO" id="GO:0005886">
    <property type="term" value="C:plasma membrane"/>
    <property type="evidence" value="ECO:0007669"/>
    <property type="project" value="UniProtKB-SubCell"/>
</dbReference>
<name>L0GXU3_9GAMM</name>
<reference evidence="9 10" key="1">
    <citation type="submission" date="2011-09" db="EMBL/GenBank/DDBJ databases">
        <title>Complete sequence of chromosome of Thioflavicoccus mobilis 8321.</title>
        <authorList>
            <consortium name="US DOE Joint Genome Institute"/>
            <person name="Lucas S."/>
            <person name="Han J."/>
            <person name="Lapidus A."/>
            <person name="Cheng J.-F."/>
            <person name="Goodwin L."/>
            <person name="Pitluck S."/>
            <person name="Peters L."/>
            <person name="Ovchinnikova G."/>
            <person name="Lu M."/>
            <person name="Detter J.C."/>
            <person name="Han C."/>
            <person name="Tapia R."/>
            <person name="Land M."/>
            <person name="Hauser L."/>
            <person name="Kyrpides N."/>
            <person name="Ivanova N."/>
            <person name="Pagani I."/>
            <person name="Vogl K."/>
            <person name="Liu Z."/>
            <person name="Imhoff J."/>
            <person name="Thiel V."/>
            <person name="Frigaard N.-U."/>
            <person name="Bryant D."/>
            <person name="Woyke T."/>
        </authorList>
    </citation>
    <scope>NUCLEOTIDE SEQUENCE [LARGE SCALE GENOMIC DNA]</scope>
    <source>
        <strain evidence="9 10">8321</strain>
    </source>
</reference>
<dbReference type="GO" id="GO:0030428">
    <property type="term" value="C:cell septum"/>
    <property type="evidence" value="ECO:0007669"/>
    <property type="project" value="TreeGrafter"/>
</dbReference>